<name>A0A4D6EL46_9VIRU</name>
<keyword evidence="1" id="KW-0677">Repeat</keyword>
<dbReference type="Pfam" id="PF02493">
    <property type="entry name" value="MORN"/>
    <property type="match status" value="3"/>
</dbReference>
<dbReference type="PANTHER" id="PTHR23084:SF263">
    <property type="entry name" value="MORN REPEAT-CONTAINING PROTEIN 1"/>
    <property type="match status" value="1"/>
</dbReference>
<protein>
    <submittedName>
        <fullName evidence="2">Morn repeat incomplete domain containing protein</fullName>
    </submittedName>
</protein>
<dbReference type="Proteomes" id="UP001237152">
    <property type="component" value="Segment"/>
</dbReference>
<dbReference type="Gene3D" id="2.20.110.10">
    <property type="entry name" value="Histone H3 K4-specific methyltransferase SET7/9 N-terminal domain"/>
    <property type="match status" value="1"/>
</dbReference>
<dbReference type="SUPFAM" id="SSF82185">
    <property type="entry name" value="Histone H3 K4-specific methyltransferase SET7/9 N-terminal domain"/>
    <property type="match status" value="1"/>
</dbReference>
<accession>A0A4D6EL46</accession>
<proteinExistence type="predicted"/>
<organism evidence="2 3">
    <name type="scientific">Pandoravirus celtis</name>
    <dbReference type="NCBI Taxonomy" id="2568002"/>
    <lineage>
        <taxon>Viruses</taxon>
        <taxon>Pandoravirus</taxon>
    </lineage>
</organism>
<evidence type="ECO:0000313" key="2">
    <source>
        <dbReference type="EMBL" id="QBZ81759.1"/>
    </source>
</evidence>
<dbReference type="SMART" id="SM00698">
    <property type="entry name" value="MORN"/>
    <property type="match status" value="2"/>
</dbReference>
<sequence>MSVCRRGQGLAVALSRACLCRARRGDGKRGRHVHGDGSPRGRVLGRLLNGKPHGYGLCLRDALLWDNNPASVGAIIARREGHWRNGLMHGYGMHVCADGVTYRGDWVDDMYHGRGVRTHPDGRIVYRGEWERTVHAAMASATMATAGATRASGQRGCPKAMEVLPMATWMMATTTPVPAWAMLSRPTEACFARAPTMDTAWPCAGVAPALRASGPTVLPTATASTRTHAGGPSMAPLRMACRRGMPCASTPTAPWAADSFTMACRTDAALCFTPMAPRTRVSFTTACPRTMEKTWTTRKMPTSPPSSPYP</sequence>
<reference evidence="2" key="1">
    <citation type="journal article" date="2019" name="Front. Microbiol.">
        <title>Pandoravirus Celtis Illustrates the Microevolution Processes at Work in the Giant Pandoraviridae Genomes.</title>
        <authorList>
            <person name="Legendre M."/>
            <person name="Alempic J.M."/>
            <person name="Philippe N."/>
            <person name="Lartigue A."/>
            <person name="Jeudy S."/>
            <person name="Poirot O."/>
            <person name="Ta N.T."/>
            <person name="Nin S."/>
            <person name="Coute Y."/>
            <person name="Abergel C."/>
            <person name="Claverie J.M."/>
        </authorList>
    </citation>
    <scope>NUCLEOTIDE SEQUENCE</scope>
</reference>
<evidence type="ECO:0000256" key="1">
    <source>
        <dbReference type="ARBA" id="ARBA00022737"/>
    </source>
</evidence>
<dbReference type="InterPro" id="IPR003409">
    <property type="entry name" value="MORN"/>
</dbReference>
<evidence type="ECO:0000313" key="3">
    <source>
        <dbReference type="Proteomes" id="UP001237152"/>
    </source>
</evidence>
<gene>
    <name evidence="2" type="ORF">pclt_cds_1179</name>
</gene>
<dbReference type="PANTHER" id="PTHR23084">
    <property type="entry name" value="PHOSPHATIDYLINOSITOL-4-PHOSPHATE 5-KINASE RELATED"/>
    <property type="match status" value="1"/>
</dbReference>
<dbReference type="EMBL" id="MK174290">
    <property type="protein sequence ID" value="QBZ81759.1"/>
    <property type="molecule type" value="Genomic_DNA"/>
</dbReference>